<accession>A0A5B7JC87</accession>
<dbReference type="Proteomes" id="UP000324222">
    <property type="component" value="Unassembled WGS sequence"/>
</dbReference>
<keyword evidence="3" id="KW-1185">Reference proteome</keyword>
<feature type="region of interest" description="Disordered" evidence="1">
    <location>
        <begin position="1"/>
        <end position="168"/>
    </location>
</feature>
<name>A0A5B7JC87_PORTR</name>
<sequence>MTVFAAHRAPGSGRTLGTVSRTSVPEHSAATRSSNGSRDHDRPRASLNTQRWQKLCFTRQEQQPSEGSGATVKGGGHAPHACWASTDTRPGMGGAQPAAETACSRHDNAAPPHLTSGCRHSRPWMDLKPGSMGLPPTFKQLNPSSSPWANGGGLSKPSGLQPRRTTAT</sequence>
<feature type="compositionally biased region" description="Polar residues" evidence="1">
    <location>
        <begin position="59"/>
        <end position="68"/>
    </location>
</feature>
<comment type="caution">
    <text evidence="2">The sequence shown here is derived from an EMBL/GenBank/DDBJ whole genome shotgun (WGS) entry which is preliminary data.</text>
</comment>
<feature type="compositionally biased region" description="Polar residues" evidence="1">
    <location>
        <begin position="139"/>
        <end position="148"/>
    </location>
</feature>
<reference evidence="2 3" key="1">
    <citation type="submission" date="2019-05" db="EMBL/GenBank/DDBJ databases">
        <title>Another draft genome of Portunus trituberculatus and its Hox gene families provides insights of decapod evolution.</title>
        <authorList>
            <person name="Jeong J.-H."/>
            <person name="Song I."/>
            <person name="Kim S."/>
            <person name="Choi T."/>
            <person name="Kim D."/>
            <person name="Ryu S."/>
            <person name="Kim W."/>
        </authorList>
    </citation>
    <scope>NUCLEOTIDE SEQUENCE [LARGE SCALE GENOMIC DNA]</scope>
    <source>
        <tissue evidence="2">Muscle</tissue>
    </source>
</reference>
<evidence type="ECO:0000313" key="2">
    <source>
        <dbReference type="EMBL" id="MPC92265.1"/>
    </source>
</evidence>
<organism evidence="2 3">
    <name type="scientific">Portunus trituberculatus</name>
    <name type="common">Swimming crab</name>
    <name type="synonym">Neptunus trituberculatus</name>
    <dbReference type="NCBI Taxonomy" id="210409"/>
    <lineage>
        <taxon>Eukaryota</taxon>
        <taxon>Metazoa</taxon>
        <taxon>Ecdysozoa</taxon>
        <taxon>Arthropoda</taxon>
        <taxon>Crustacea</taxon>
        <taxon>Multicrustacea</taxon>
        <taxon>Malacostraca</taxon>
        <taxon>Eumalacostraca</taxon>
        <taxon>Eucarida</taxon>
        <taxon>Decapoda</taxon>
        <taxon>Pleocyemata</taxon>
        <taxon>Brachyura</taxon>
        <taxon>Eubrachyura</taxon>
        <taxon>Portunoidea</taxon>
        <taxon>Portunidae</taxon>
        <taxon>Portuninae</taxon>
        <taxon>Portunus</taxon>
    </lineage>
</organism>
<dbReference type="EMBL" id="VSRR010090650">
    <property type="protein sequence ID" value="MPC92265.1"/>
    <property type="molecule type" value="Genomic_DNA"/>
</dbReference>
<evidence type="ECO:0000256" key="1">
    <source>
        <dbReference type="SAM" id="MobiDB-lite"/>
    </source>
</evidence>
<protein>
    <submittedName>
        <fullName evidence="2">Uncharacterized protein</fullName>
    </submittedName>
</protein>
<gene>
    <name evidence="2" type="ORF">E2C01_087345</name>
</gene>
<feature type="compositionally biased region" description="Polar residues" evidence="1">
    <location>
        <begin position="15"/>
        <end position="36"/>
    </location>
</feature>
<proteinExistence type="predicted"/>
<evidence type="ECO:0000313" key="3">
    <source>
        <dbReference type="Proteomes" id="UP000324222"/>
    </source>
</evidence>
<dbReference type="AlphaFoldDB" id="A0A5B7JC87"/>